<reference evidence="7 8" key="1">
    <citation type="submission" date="2019-01" db="EMBL/GenBank/DDBJ databases">
        <title>A draft genome assembly of the solar-powered sea slug Elysia chlorotica.</title>
        <authorList>
            <person name="Cai H."/>
            <person name="Li Q."/>
            <person name="Fang X."/>
            <person name="Li J."/>
            <person name="Curtis N.E."/>
            <person name="Altenburger A."/>
            <person name="Shibata T."/>
            <person name="Feng M."/>
            <person name="Maeda T."/>
            <person name="Schwartz J.A."/>
            <person name="Shigenobu S."/>
            <person name="Lundholm N."/>
            <person name="Nishiyama T."/>
            <person name="Yang H."/>
            <person name="Hasebe M."/>
            <person name="Li S."/>
            <person name="Pierce S.K."/>
            <person name="Wang J."/>
        </authorList>
    </citation>
    <scope>NUCLEOTIDE SEQUENCE [LARGE SCALE GENOMIC DNA]</scope>
    <source>
        <strain evidence="7">EC2010</strain>
        <tissue evidence="7">Whole organism of an adult</tissue>
    </source>
</reference>
<evidence type="ECO:0000313" key="8">
    <source>
        <dbReference type="Proteomes" id="UP000271974"/>
    </source>
</evidence>
<dbReference type="CDD" id="cd17317">
    <property type="entry name" value="MFS_SLC22"/>
    <property type="match status" value="1"/>
</dbReference>
<dbReference type="Gene3D" id="1.20.1250.20">
    <property type="entry name" value="MFS general substrate transporter like domains"/>
    <property type="match status" value="1"/>
</dbReference>
<feature type="transmembrane region" description="Helical" evidence="5">
    <location>
        <begin position="20"/>
        <end position="38"/>
    </location>
</feature>
<feature type="domain" description="Major facilitator superfamily (MFS) profile" evidence="6">
    <location>
        <begin position="20"/>
        <end position="479"/>
    </location>
</feature>
<name>A0A433TTA6_ELYCH</name>
<keyword evidence="2 5" id="KW-0812">Transmembrane</keyword>
<dbReference type="OrthoDB" id="3936150at2759"/>
<feature type="transmembrane region" description="Helical" evidence="5">
    <location>
        <begin position="426"/>
        <end position="448"/>
    </location>
</feature>
<evidence type="ECO:0000256" key="2">
    <source>
        <dbReference type="ARBA" id="ARBA00022692"/>
    </source>
</evidence>
<dbReference type="InterPro" id="IPR036259">
    <property type="entry name" value="MFS_trans_sf"/>
</dbReference>
<feature type="transmembrane region" description="Helical" evidence="5">
    <location>
        <begin position="365"/>
        <end position="383"/>
    </location>
</feature>
<keyword evidence="8" id="KW-1185">Reference proteome</keyword>
<feature type="transmembrane region" description="Helical" evidence="5">
    <location>
        <begin position="101"/>
        <end position="121"/>
    </location>
</feature>
<dbReference type="STRING" id="188477.A0A433TTA6"/>
<dbReference type="AlphaFoldDB" id="A0A433TTA6"/>
<dbReference type="GO" id="GO:0022857">
    <property type="term" value="F:transmembrane transporter activity"/>
    <property type="evidence" value="ECO:0007669"/>
    <property type="project" value="InterPro"/>
</dbReference>
<comment type="caution">
    <text evidence="7">The sequence shown here is derived from an EMBL/GenBank/DDBJ whole genome shotgun (WGS) entry which is preliminary data.</text>
</comment>
<evidence type="ECO:0000313" key="7">
    <source>
        <dbReference type="EMBL" id="RUS84771.1"/>
    </source>
</evidence>
<feature type="transmembrane region" description="Helical" evidence="5">
    <location>
        <begin position="133"/>
        <end position="151"/>
    </location>
</feature>
<feature type="transmembrane region" description="Helical" evidence="5">
    <location>
        <begin position="333"/>
        <end position="353"/>
    </location>
</feature>
<gene>
    <name evidence="7" type="ORF">EGW08_007455</name>
</gene>
<proteinExistence type="predicted"/>
<keyword evidence="4 5" id="KW-0472">Membrane</keyword>
<comment type="subcellular location">
    <subcellularLocation>
        <location evidence="1">Membrane</location>
        <topology evidence="1">Multi-pass membrane protein</topology>
    </subcellularLocation>
</comment>
<dbReference type="SUPFAM" id="SSF103473">
    <property type="entry name" value="MFS general substrate transporter"/>
    <property type="match status" value="1"/>
</dbReference>
<keyword evidence="3 5" id="KW-1133">Transmembrane helix</keyword>
<dbReference type="PANTHER" id="PTHR24064">
    <property type="entry name" value="SOLUTE CARRIER FAMILY 22 MEMBER"/>
    <property type="match status" value="1"/>
</dbReference>
<dbReference type="InterPro" id="IPR005828">
    <property type="entry name" value="MFS_sugar_transport-like"/>
</dbReference>
<dbReference type="Pfam" id="PF00083">
    <property type="entry name" value="Sugar_tr"/>
    <property type="match status" value="1"/>
</dbReference>
<protein>
    <recommendedName>
        <fullName evidence="6">Major facilitator superfamily (MFS) profile domain-containing protein</fullName>
    </recommendedName>
</protein>
<dbReference type="InterPro" id="IPR020846">
    <property type="entry name" value="MFS_dom"/>
</dbReference>
<evidence type="ECO:0000256" key="4">
    <source>
        <dbReference type="ARBA" id="ARBA00023136"/>
    </source>
</evidence>
<dbReference type="Proteomes" id="UP000271974">
    <property type="component" value="Unassembled WGS sequence"/>
</dbReference>
<feature type="transmembrane region" description="Helical" evidence="5">
    <location>
        <begin position="389"/>
        <end position="414"/>
    </location>
</feature>
<accession>A0A433TTA6</accession>
<evidence type="ECO:0000259" key="6">
    <source>
        <dbReference type="PROSITE" id="PS50850"/>
    </source>
</evidence>
<evidence type="ECO:0000256" key="5">
    <source>
        <dbReference type="SAM" id="Phobius"/>
    </source>
</evidence>
<dbReference type="PROSITE" id="PS50850">
    <property type="entry name" value="MFS"/>
    <property type="match status" value="1"/>
</dbReference>
<feature type="transmembrane region" description="Helical" evidence="5">
    <location>
        <begin position="454"/>
        <end position="474"/>
    </location>
</feature>
<dbReference type="EMBL" id="RQTK01000193">
    <property type="protein sequence ID" value="RUS84771.1"/>
    <property type="molecule type" value="Genomic_DNA"/>
</dbReference>
<evidence type="ECO:0000256" key="1">
    <source>
        <dbReference type="ARBA" id="ARBA00004141"/>
    </source>
</evidence>
<organism evidence="7 8">
    <name type="scientific">Elysia chlorotica</name>
    <name type="common">Eastern emerald elysia</name>
    <name type="synonym">Sea slug</name>
    <dbReference type="NCBI Taxonomy" id="188477"/>
    <lineage>
        <taxon>Eukaryota</taxon>
        <taxon>Metazoa</taxon>
        <taxon>Spiralia</taxon>
        <taxon>Lophotrochozoa</taxon>
        <taxon>Mollusca</taxon>
        <taxon>Gastropoda</taxon>
        <taxon>Heterobranchia</taxon>
        <taxon>Euthyneura</taxon>
        <taxon>Panpulmonata</taxon>
        <taxon>Sacoglossa</taxon>
        <taxon>Placobranchoidea</taxon>
        <taxon>Plakobranchidae</taxon>
        <taxon>Elysia</taxon>
    </lineage>
</organism>
<sequence>MMGEYENILHQIRAFGPFQIRIFVLVSLFETPLAWAMLVPMFTAANPGFFCSDHSGVKGVFNSTEDDDVCQRNKSVCPEIFAHSEFTSIVTEWRLICDLDYVGELITSLQMLGVGIGAFITGQLADIFGRKKVLFIEYALLLVFWFSTAFAESWEVYAALRVIVGGLVGGCLVVNFVLPLEFVSPRWRTFCGCIGFWAVGLMTLAPWAYFIRDWRKLNIAMSCCGISLLSLWWFIDESPRWLLIKGRFKDAEEIIVRAALFNRRPVPKLNGLQEYVRREQMLREDRKKYSYYHLFSSVHLAVGTAICMFGWFVSSAVYYGHNFNSKNLAGDRYLNVFLSGIVEIPALLLLVLINNKLGRRWTSALYMLISGLASFSILIIHLIGDMEDLSGLTLTCALVGKSFIAGGWAAVQIFSAETFPTVIRNIGIASCSIAARIGGIVAPQFVYLGRSSKAIPFTIFGSLALLCSLLILVLNETRGLPLPDSLHQGKKHSRESPTQIRNLLVETKEPLNDETVLNGHHGGHGDGKL</sequence>
<feature type="transmembrane region" description="Helical" evidence="5">
    <location>
        <begin position="291"/>
        <end position="313"/>
    </location>
</feature>
<feature type="transmembrane region" description="Helical" evidence="5">
    <location>
        <begin position="190"/>
        <end position="211"/>
    </location>
</feature>
<evidence type="ECO:0000256" key="3">
    <source>
        <dbReference type="ARBA" id="ARBA00022989"/>
    </source>
</evidence>
<dbReference type="GO" id="GO:0016020">
    <property type="term" value="C:membrane"/>
    <property type="evidence" value="ECO:0007669"/>
    <property type="project" value="UniProtKB-SubCell"/>
</dbReference>
<feature type="transmembrane region" description="Helical" evidence="5">
    <location>
        <begin position="217"/>
        <end position="235"/>
    </location>
</feature>
<feature type="transmembrane region" description="Helical" evidence="5">
    <location>
        <begin position="157"/>
        <end position="178"/>
    </location>
</feature>